<sequence>MTTRYLCARKHGAFPAPAGSRKVSIMAARLFNRFARFALVAAAAASLAGCGVNSIPTAEENAKAKWADVQTQYQRRADLIPNLVATVKGYAKQEQDTLTKVTEARAKATSIQVSADDLTDPAKVAQFQKAQGELSQGLGRLLATAEAYPDLKSNENFLTLQSQLEGTENRISVARRDYNEAVREYNVTIRTFPAVVAAKVIYGAKPMVPFEAAEGAQAAPTVNFDTPAKPAH</sequence>
<dbReference type="InParanoid" id="F1Z775"/>
<dbReference type="PANTHER" id="PTHR34478">
    <property type="entry name" value="PROTEIN LEMA"/>
    <property type="match status" value="1"/>
</dbReference>
<comment type="similarity">
    <text evidence="2">Belongs to the LemA family.</text>
</comment>
<protein>
    <submittedName>
        <fullName evidence="6">LemA family protein</fullName>
    </submittedName>
</protein>
<evidence type="ECO:0000313" key="7">
    <source>
        <dbReference type="Proteomes" id="UP000004728"/>
    </source>
</evidence>
<dbReference type="AlphaFoldDB" id="F1Z775"/>
<keyword evidence="5" id="KW-0472">Membrane</keyword>
<dbReference type="Gene3D" id="1.20.1440.20">
    <property type="entry name" value="LemA-like domain"/>
    <property type="match status" value="1"/>
</dbReference>
<comment type="caution">
    <text evidence="6">The sequence shown here is derived from an EMBL/GenBank/DDBJ whole genome shotgun (WGS) entry which is preliminary data.</text>
</comment>
<evidence type="ECO:0000256" key="4">
    <source>
        <dbReference type="ARBA" id="ARBA00022989"/>
    </source>
</evidence>
<dbReference type="Pfam" id="PF04011">
    <property type="entry name" value="LemA"/>
    <property type="match status" value="1"/>
</dbReference>
<proteinExistence type="inferred from homology"/>
<dbReference type="PANTHER" id="PTHR34478:SF2">
    <property type="entry name" value="MEMBRANE PROTEIN"/>
    <property type="match status" value="1"/>
</dbReference>
<dbReference type="eggNOG" id="COG1704">
    <property type="taxonomic scope" value="Bacteria"/>
</dbReference>
<evidence type="ECO:0000256" key="5">
    <source>
        <dbReference type="ARBA" id="ARBA00023136"/>
    </source>
</evidence>
<name>F1Z775_9SPHN</name>
<evidence type="ECO:0000256" key="3">
    <source>
        <dbReference type="ARBA" id="ARBA00022692"/>
    </source>
</evidence>
<dbReference type="EMBL" id="AEWJ01000026">
    <property type="protein sequence ID" value="EGD59581.1"/>
    <property type="molecule type" value="Genomic_DNA"/>
</dbReference>
<keyword evidence="3" id="KW-0812">Transmembrane</keyword>
<dbReference type="SUPFAM" id="SSF140478">
    <property type="entry name" value="LemA-like"/>
    <property type="match status" value="1"/>
</dbReference>
<dbReference type="Proteomes" id="UP000004728">
    <property type="component" value="Unassembled WGS sequence"/>
</dbReference>
<dbReference type="STRING" id="983920.Y88_2625"/>
<keyword evidence="4" id="KW-1133">Transmembrane helix</keyword>
<reference evidence="6 7" key="1">
    <citation type="journal article" date="2012" name="J. Bacteriol.">
        <title>Draft Genome Sequence of Novosphingobium nitrogenifigens Y88T.</title>
        <authorList>
            <person name="Strabala T.J."/>
            <person name="Macdonald L."/>
            <person name="Liu V."/>
            <person name="Smit A.M."/>
        </authorList>
    </citation>
    <scope>NUCLEOTIDE SEQUENCE [LARGE SCALE GENOMIC DNA]</scope>
    <source>
        <strain evidence="6 7">DSM 19370</strain>
    </source>
</reference>
<comment type="subcellular location">
    <subcellularLocation>
        <location evidence="1">Membrane</location>
        <topology evidence="1">Single-pass membrane protein</topology>
    </subcellularLocation>
</comment>
<evidence type="ECO:0000256" key="2">
    <source>
        <dbReference type="ARBA" id="ARBA00008854"/>
    </source>
</evidence>
<evidence type="ECO:0000313" key="6">
    <source>
        <dbReference type="EMBL" id="EGD59581.1"/>
    </source>
</evidence>
<organism evidence="6 7">
    <name type="scientific">Novosphingobium nitrogenifigens DSM 19370</name>
    <dbReference type="NCBI Taxonomy" id="983920"/>
    <lineage>
        <taxon>Bacteria</taxon>
        <taxon>Pseudomonadati</taxon>
        <taxon>Pseudomonadota</taxon>
        <taxon>Alphaproteobacteria</taxon>
        <taxon>Sphingomonadales</taxon>
        <taxon>Sphingomonadaceae</taxon>
        <taxon>Novosphingobium</taxon>
    </lineage>
</organism>
<dbReference type="InterPro" id="IPR023353">
    <property type="entry name" value="LemA-like_dom_sf"/>
</dbReference>
<dbReference type="GO" id="GO:0016020">
    <property type="term" value="C:membrane"/>
    <property type="evidence" value="ECO:0007669"/>
    <property type="project" value="UniProtKB-SubCell"/>
</dbReference>
<accession>F1Z775</accession>
<gene>
    <name evidence="6" type="ORF">Y88_2625</name>
</gene>
<dbReference type="InterPro" id="IPR007156">
    <property type="entry name" value="MamQ_LemA"/>
</dbReference>
<dbReference type="HOGENOM" id="CLU_056714_0_0_5"/>
<evidence type="ECO:0000256" key="1">
    <source>
        <dbReference type="ARBA" id="ARBA00004167"/>
    </source>
</evidence>
<keyword evidence="7" id="KW-1185">Reference proteome</keyword>